<proteinExistence type="predicted"/>
<dbReference type="EMBL" id="SWLB01000005">
    <property type="protein sequence ID" value="KAF3338671.1"/>
    <property type="molecule type" value="Genomic_DNA"/>
</dbReference>
<evidence type="ECO:0000313" key="2">
    <source>
        <dbReference type="Proteomes" id="UP000623129"/>
    </source>
</evidence>
<reference evidence="1" key="1">
    <citation type="submission" date="2020-01" db="EMBL/GenBank/DDBJ databases">
        <title>Genome sequence of Kobresia littledalei, the first chromosome-level genome in the family Cyperaceae.</title>
        <authorList>
            <person name="Qu G."/>
        </authorList>
    </citation>
    <scope>NUCLEOTIDE SEQUENCE</scope>
    <source>
        <strain evidence="1">C.B.Clarke</strain>
        <tissue evidence="1">Leaf</tissue>
    </source>
</reference>
<comment type="caution">
    <text evidence="1">The sequence shown here is derived from an EMBL/GenBank/DDBJ whole genome shotgun (WGS) entry which is preliminary data.</text>
</comment>
<keyword evidence="2" id="KW-1185">Reference proteome</keyword>
<dbReference type="AlphaFoldDB" id="A0A833RGF7"/>
<gene>
    <name evidence="1" type="ORF">FCM35_KLT17508</name>
</gene>
<dbReference type="OrthoDB" id="1298255at2759"/>
<dbReference type="Proteomes" id="UP000623129">
    <property type="component" value="Unassembled WGS sequence"/>
</dbReference>
<accession>A0A833RGF7</accession>
<organism evidence="1 2">
    <name type="scientific">Carex littledalei</name>
    <dbReference type="NCBI Taxonomy" id="544730"/>
    <lineage>
        <taxon>Eukaryota</taxon>
        <taxon>Viridiplantae</taxon>
        <taxon>Streptophyta</taxon>
        <taxon>Embryophyta</taxon>
        <taxon>Tracheophyta</taxon>
        <taxon>Spermatophyta</taxon>
        <taxon>Magnoliopsida</taxon>
        <taxon>Liliopsida</taxon>
        <taxon>Poales</taxon>
        <taxon>Cyperaceae</taxon>
        <taxon>Cyperoideae</taxon>
        <taxon>Cariceae</taxon>
        <taxon>Carex</taxon>
        <taxon>Carex subgen. Euthyceras</taxon>
    </lineage>
</organism>
<sequence length="102" mass="11643">MQIERLNLTLDEALSKALWTKPNPQERVSKTIENKKRKFPTISKNGAQNLFQKDIFSKIGWIPKAGTMNAIEEVFRIARAQTYIALCGTVPGRNNFILMDSF</sequence>
<name>A0A833RGF7_9POAL</name>
<evidence type="ECO:0000313" key="1">
    <source>
        <dbReference type="EMBL" id="KAF3338671.1"/>
    </source>
</evidence>
<protein>
    <submittedName>
        <fullName evidence="1">Inorganic phosphate transporter 1-4-like protein</fullName>
    </submittedName>
</protein>